<accession>A0A8U0SR51</accession>
<evidence type="ECO:0000313" key="1">
    <source>
        <dbReference type="Proteomes" id="UP000000715"/>
    </source>
</evidence>
<sequence length="206" mass="24009">MWVPQEDPSSWVLDSWNFLSARSPWTTPELKLTRFDHHYVAYQSILLRLKESQEGDLLATSLEEKQLNKELSRRSKNFRIKIKIRVFLYLQISVFPLKPWTPSRSKRKPHMLRDISLLFYDTFSLVISGCIEKPKLTEKPSPSNCLAPRRQNNLSHELQTTSTFPSMRWAQRGRLPSSNCRQELRGCEQTGTQAGGAHMELCFSRL</sequence>
<keyword evidence="1" id="KW-1185">Reference proteome</keyword>
<dbReference type="Proteomes" id="UP000000715">
    <property type="component" value="Unplaced"/>
</dbReference>
<dbReference type="AlphaFoldDB" id="A0A8U0SR51"/>
<dbReference type="RefSeq" id="XP_004742776.1">
    <property type="nucleotide sequence ID" value="XM_004742719.3"/>
</dbReference>
<evidence type="ECO:0000313" key="2">
    <source>
        <dbReference type="RefSeq" id="XP_004742776.1"/>
    </source>
</evidence>
<dbReference type="KEGG" id="mpuf:101670773"/>
<name>A0A8U0SR51_MUSPF</name>
<reference evidence="2" key="1">
    <citation type="submission" date="2025-08" db="UniProtKB">
        <authorList>
            <consortium name="RefSeq"/>
        </authorList>
    </citation>
    <scope>IDENTIFICATION</scope>
    <source>
        <tissue evidence="2">Brain</tissue>
    </source>
</reference>
<gene>
    <name evidence="2" type="primary">LOC101670773</name>
</gene>
<organism evidence="1 2">
    <name type="scientific">Mustela putorius furo</name>
    <name type="common">European domestic ferret</name>
    <name type="synonym">Mustela furo</name>
    <dbReference type="NCBI Taxonomy" id="9669"/>
    <lineage>
        <taxon>Eukaryota</taxon>
        <taxon>Metazoa</taxon>
        <taxon>Chordata</taxon>
        <taxon>Craniata</taxon>
        <taxon>Vertebrata</taxon>
        <taxon>Euteleostomi</taxon>
        <taxon>Mammalia</taxon>
        <taxon>Eutheria</taxon>
        <taxon>Laurasiatheria</taxon>
        <taxon>Carnivora</taxon>
        <taxon>Caniformia</taxon>
        <taxon>Musteloidea</taxon>
        <taxon>Mustelidae</taxon>
        <taxon>Mustelinae</taxon>
        <taxon>Mustela</taxon>
    </lineage>
</organism>
<proteinExistence type="predicted"/>
<protein>
    <submittedName>
        <fullName evidence="2">Uncharacterized protein LOC101670773</fullName>
    </submittedName>
</protein>
<dbReference type="GeneID" id="101670773"/>